<organism evidence="2 3">
    <name type="scientific">Clostridium collagenovorans DSM 3089</name>
    <dbReference type="NCBI Taxonomy" id="1121306"/>
    <lineage>
        <taxon>Bacteria</taxon>
        <taxon>Bacillati</taxon>
        <taxon>Bacillota</taxon>
        <taxon>Clostridia</taxon>
        <taxon>Eubacteriales</taxon>
        <taxon>Clostridiaceae</taxon>
        <taxon>Clostridium</taxon>
    </lineage>
</organism>
<keyword evidence="1" id="KW-0812">Transmembrane</keyword>
<dbReference type="Proteomes" id="UP000184526">
    <property type="component" value="Unassembled WGS sequence"/>
</dbReference>
<protein>
    <submittedName>
        <fullName evidence="2">Uncharacterized membrane protein</fullName>
    </submittedName>
</protein>
<keyword evidence="1" id="KW-0472">Membrane</keyword>
<dbReference type="Pfam" id="PF22564">
    <property type="entry name" value="HAAS"/>
    <property type="match status" value="1"/>
</dbReference>
<keyword evidence="1" id="KW-1133">Transmembrane helix</keyword>
<feature type="transmembrane region" description="Helical" evidence="1">
    <location>
        <begin position="147"/>
        <end position="164"/>
    </location>
</feature>
<sequence>MRKENFIRELEHRIRRLPRDEVRNIIAYYEDYFADADKPEEEVIRELGNPSTISSQILSDYAFNDDFVKDKKGVGKNKVILTILAVFAAPIALPLGIAALAILFALGIVIFALVMSFVVVAAAFGISGIAILVAGIMVVFQGTATAIFYMGIGIVLIGIGILAFEGIRTLVPRIRLFTNGVMRVFLDKVNKRGRS</sequence>
<gene>
    <name evidence="2" type="ORF">SAMN02745196_02082</name>
</gene>
<dbReference type="AlphaFoldDB" id="A0A1M5X7T9"/>
<feature type="transmembrane region" description="Helical" evidence="1">
    <location>
        <begin position="79"/>
        <end position="111"/>
    </location>
</feature>
<name>A0A1M5X7T9_9CLOT</name>
<proteinExistence type="predicted"/>
<evidence type="ECO:0000313" key="3">
    <source>
        <dbReference type="Proteomes" id="UP000184526"/>
    </source>
</evidence>
<dbReference type="STRING" id="1121306.SAMN02745196_02082"/>
<dbReference type="OrthoDB" id="95800at2"/>
<evidence type="ECO:0000313" key="2">
    <source>
        <dbReference type="EMBL" id="SHH95836.1"/>
    </source>
</evidence>
<reference evidence="2 3" key="1">
    <citation type="submission" date="2016-11" db="EMBL/GenBank/DDBJ databases">
        <authorList>
            <person name="Jaros S."/>
            <person name="Januszkiewicz K."/>
            <person name="Wedrychowicz H."/>
        </authorList>
    </citation>
    <scope>NUCLEOTIDE SEQUENCE [LARGE SCALE GENOMIC DNA]</scope>
    <source>
        <strain evidence="2 3">DSM 3089</strain>
    </source>
</reference>
<evidence type="ECO:0000256" key="1">
    <source>
        <dbReference type="SAM" id="Phobius"/>
    </source>
</evidence>
<dbReference type="RefSeq" id="WP_072831951.1">
    <property type="nucleotide sequence ID" value="NZ_FQXP01000007.1"/>
</dbReference>
<feature type="transmembrane region" description="Helical" evidence="1">
    <location>
        <begin position="117"/>
        <end position="140"/>
    </location>
</feature>
<keyword evidence="3" id="KW-1185">Reference proteome</keyword>
<dbReference type="EMBL" id="FQXP01000007">
    <property type="protein sequence ID" value="SHH95836.1"/>
    <property type="molecule type" value="Genomic_DNA"/>
</dbReference>
<accession>A0A1M5X7T9</accession>